<evidence type="ECO:0000313" key="3">
    <source>
        <dbReference type="Proteomes" id="UP001206925"/>
    </source>
</evidence>
<dbReference type="AlphaFoldDB" id="A0AAD5GE36"/>
<gene>
    <name evidence="2" type="ORF">M8C21_007346</name>
</gene>
<accession>A0AAD5GE36</accession>
<proteinExistence type="predicted"/>
<keyword evidence="3" id="KW-1185">Reference proteome</keyword>
<name>A0AAD5GE36_AMBAR</name>
<protein>
    <submittedName>
        <fullName evidence="2">Uncharacterized protein</fullName>
    </submittedName>
</protein>
<evidence type="ECO:0000256" key="1">
    <source>
        <dbReference type="SAM" id="Phobius"/>
    </source>
</evidence>
<dbReference type="EMBL" id="JAMZMK010008692">
    <property type="protein sequence ID" value="KAI7738957.1"/>
    <property type="molecule type" value="Genomic_DNA"/>
</dbReference>
<feature type="transmembrane region" description="Helical" evidence="1">
    <location>
        <begin position="12"/>
        <end position="34"/>
    </location>
</feature>
<reference evidence="2" key="1">
    <citation type="submission" date="2022-06" db="EMBL/GenBank/DDBJ databases">
        <title>Uncovering the hologenomic basis of an extraordinary plant invasion.</title>
        <authorList>
            <person name="Bieker V.C."/>
            <person name="Martin M.D."/>
            <person name="Gilbert T."/>
            <person name="Hodgins K."/>
            <person name="Battlay P."/>
            <person name="Petersen B."/>
            <person name="Wilson J."/>
        </authorList>
    </citation>
    <scope>NUCLEOTIDE SEQUENCE</scope>
    <source>
        <strain evidence="2">AA19_3_7</strain>
        <tissue evidence="2">Leaf</tissue>
    </source>
</reference>
<keyword evidence="1" id="KW-0812">Transmembrane</keyword>
<dbReference type="Proteomes" id="UP001206925">
    <property type="component" value="Unassembled WGS sequence"/>
</dbReference>
<sequence length="44" mass="5302">MFIKQKLGRLKTMVPLLTCSFQMVCIILLDLYMCQRCRGIWFKM</sequence>
<organism evidence="2 3">
    <name type="scientific">Ambrosia artemisiifolia</name>
    <name type="common">Common ragweed</name>
    <dbReference type="NCBI Taxonomy" id="4212"/>
    <lineage>
        <taxon>Eukaryota</taxon>
        <taxon>Viridiplantae</taxon>
        <taxon>Streptophyta</taxon>
        <taxon>Embryophyta</taxon>
        <taxon>Tracheophyta</taxon>
        <taxon>Spermatophyta</taxon>
        <taxon>Magnoliopsida</taxon>
        <taxon>eudicotyledons</taxon>
        <taxon>Gunneridae</taxon>
        <taxon>Pentapetalae</taxon>
        <taxon>asterids</taxon>
        <taxon>campanulids</taxon>
        <taxon>Asterales</taxon>
        <taxon>Asteraceae</taxon>
        <taxon>Asteroideae</taxon>
        <taxon>Heliantheae alliance</taxon>
        <taxon>Heliantheae</taxon>
        <taxon>Ambrosia</taxon>
    </lineage>
</organism>
<keyword evidence="1" id="KW-1133">Transmembrane helix</keyword>
<comment type="caution">
    <text evidence="2">The sequence shown here is derived from an EMBL/GenBank/DDBJ whole genome shotgun (WGS) entry which is preliminary data.</text>
</comment>
<evidence type="ECO:0000313" key="2">
    <source>
        <dbReference type="EMBL" id="KAI7738957.1"/>
    </source>
</evidence>
<keyword evidence="1" id="KW-0472">Membrane</keyword>